<keyword evidence="1" id="KW-0732">Signal</keyword>
<dbReference type="EMBL" id="JACXLD010000004">
    <property type="protein sequence ID" value="MBD2859174.1"/>
    <property type="molecule type" value="Genomic_DNA"/>
</dbReference>
<dbReference type="AlphaFoldDB" id="A0A927GX89"/>
<evidence type="ECO:0000313" key="3">
    <source>
        <dbReference type="Proteomes" id="UP000610558"/>
    </source>
</evidence>
<sequence length="106" mass="11403">MKSLLTKAVAISSLVFAANTSFAGCATLAILGSPSIPDIADTQFEDAAALAVAMQNYVSRAETKLEECRESSDSFEFNAAIAALENKAEKYNRIARFYNRNGLAMN</sequence>
<evidence type="ECO:0000256" key="1">
    <source>
        <dbReference type="SAM" id="SignalP"/>
    </source>
</evidence>
<proteinExistence type="predicted"/>
<protein>
    <submittedName>
        <fullName evidence="2">Uncharacterized protein</fullName>
    </submittedName>
</protein>
<accession>A0A927GX89</accession>
<dbReference type="PROSITE" id="PS51257">
    <property type="entry name" value="PROKAR_LIPOPROTEIN"/>
    <property type="match status" value="1"/>
</dbReference>
<feature type="chain" id="PRO_5036884167" evidence="1">
    <location>
        <begin position="18"/>
        <end position="106"/>
    </location>
</feature>
<organism evidence="2 3">
    <name type="scientific">Spongiibacter pelagi</name>
    <dbReference type="NCBI Taxonomy" id="2760804"/>
    <lineage>
        <taxon>Bacteria</taxon>
        <taxon>Pseudomonadati</taxon>
        <taxon>Pseudomonadota</taxon>
        <taxon>Gammaproteobacteria</taxon>
        <taxon>Cellvibrionales</taxon>
        <taxon>Spongiibacteraceae</taxon>
        <taxon>Spongiibacter</taxon>
    </lineage>
</organism>
<gene>
    <name evidence="2" type="ORF">IB286_09150</name>
</gene>
<keyword evidence="3" id="KW-1185">Reference proteome</keyword>
<feature type="signal peptide" evidence="1">
    <location>
        <begin position="1"/>
        <end position="17"/>
    </location>
</feature>
<name>A0A927GX89_9GAMM</name>
<dbReference type="Proteomes" id="UP000610558">
    <property type="component" value="Unassembled WGS sequence"/>
</dbReference>
<reference evidence="2" key="1">
    <citation type="submission" date="2020-09" db="EMBL/GenBank/DDBJ databases">
        <authorList>
            <person name="Yoon J.-W."/>
        </authorList>
    </citation>
    <scope>NUCLEOTIDE SEQUENCE</scope>
    <source>
        <strain evidence="2">KMU-158</strain>
    </source>
</reference>
<comment type="caution">
    <text evidence="2">The sequence shown here is derived from an EMBL/GenBank/DDBJ whole genome shotgun (WGS) entry which is preliminary data.</text>
</comment>
<evidence type="ECO:0000313" key="2">
    <source>
        <dbReference type="EMBL" id="MBD2859174.1"/>
    </source>
</evidence>
<dbReference type="RefSeq" id="WP_190764722.1">
    <property type="nucleotide sequence ID" value="NZ_JACXLD010000004.1"/>
</dbReference>